<dbReference type="Pfam" id="PF07715">
    <property type="entry name" value="Plug"/>
    <property type="match status" value="1"/>
</dbReference>
<proteinExistence type="inferred from homology"/>
<dbReference type="Gene3D" id="2.60.40.1120">
    <property type="entry name" value="Carboxypeptidase-like, regulatory domain"/>
    <property type="match status" value="1"/>
</dbReference>
<evidence type="ECO:0000256" key="2">
    <source>
        <dbReference type="ARBA" id="ARBA00022448"/>
    </source>
</evidence>
<comment type="subcellular location">
    <subcellularLocation>
        <location evidence="1 7">Cell outer membrane</location>
        <topology evidence="1 7">Multi-pass membrane protein</topology>
    </subcellularLocation>
</comment>
<comment type="similarity">
    <text evidence="7">Belongs to the TonB-dependent receptor family.</text>
</comment>
<dbReference type="FunFam" id="2.60.40.1120:FF:000003">
    <property type="entry name" value="Outer membrane protein Omp121"/>
    <property type="match status" value="1"/>
</dbReference>
<dbReference type="PROSITE" id="PS52016">
    <property type="entry name" value="TONB_DEPENDENT_REC_3"/>
    <property type="match status" value="1"/>
</dbReference>
<dbReference type="InterPro" id="IPR011662">
    <property type="entry name" value="Secretin/TonB_short_N"/>
</dbReference>
<evidence type="ECO:0000256" key="3">
    <source>
        <dbReference type="ARBA" id="ARBA00022452"/>
    </source>
</evidence>
<evidence type="ECO:0000256" key="4">
    <source>
        <dbReference type="ARBA" id="ARBA00022692"/>
    </source>
</evidence>
<dbReference type="RefSeq" id="WP_282592528.1">
    <property type="nucleotide sequence ID" value="NZ_JAPAAF010000025.1"/>
</dbReference>
<keyword evidence="2 7" id="KW-0813">Transport</keyword>
<protein>
    <submittedName>
        <fullName evidence="9">TonB-dependent receptor</fullName>
    </submittedName>
</protein>
<dbReference type="InterPro" id="IPR037066">
    <property type="entry name" value="Plug_dom_sf"/>
</dbReference>
<gene>
    <name evidence="9" type="ORF">N2K84_14425</name>
</gene>
<dbReference type="SMART" id="SM00965">
    <property type="entry name" value="STN"/>
    <property type="match status" value="1"/>
</dbReference>
<keyword evidence="6 7" id="KW-0998">Cell outer membrane</keyword>
<organism evidence="9 10">
    <name type="scientific">Gaoshiqia sediminis</name>
    <dbReference type="NCBI Taxonomy" id="2986998"/>
    <lineage>
        <taxon>Bacteria</taxon>
        <taxon>Pseudomonadati</taxon>
        <taxon>Bacteroidota</taxon>
        <taxon>Bacteroidia</taxon>
        <taxon>Marinilabiliales</taxon>
        <taxon>Prolixibacteraceae</taxon>
        <taxon>Gaoshiqia</taxon>
    </lineage>
</organism>
<dbReference type="GO" id="GO:0009279">
    <property type="term" value="C:cell outer membrane"/>
    <property type="evidence" value="ECO:0007669"/>
    <property type="project" value="UniProtKB-SubCell"/>
</dbReference>
<evidence type="ECO:0000259" key="8">
    <source>
        <dbReference type="SMART" id="SM00965"/>
    </source>
</evidence>
<evidence type="ECO:0000256" key="1">
    <source>
        <dbReference type="ARBA" id="ARBA00004571"/>
    </source>
</evidence>
<dbReference type="Proteomes" id="UP001163821">
    <property type="component" value="Unassembled WGS sequence"/>
</dbReference>
<dbReference type="InterPro" id="IPR039426">
    <property type="entry name" value="TonB-dep_rcpt-like"/>
</dbReference>
<dbReference type="AlphaFoldDB" id="A0AA41Y5S7"/>
<dbReference type="NCBIfam" id="TIGR04057">
    <property type="entry name" value="SusC_RagA_signa"/>
    <property type="match status" value="1"/>
</dbReference>
<keyword evidence="4 7" id="KW-0812">Transmembrane</keyword>
<dbReference type="InterPro" id="IPR008969">
    <property type="entry name" value="CarboxyPept-like_regulatory"/>
</dbReference>
<accession>A0AA41Y5S7</accession>
<evidence type="ECO:0000256" key="6">
    <source>
        <dbReference type="ARBA" id="ARBA00023237"/>
    </source>
</evidence>
<name>A0AA41Y5S7_9BACT</name>
<reference evidence="9" key="1">
    <citation type="submission" date="2022-10" db="EMBL/GenBank/DDBJ databases">
        <title>Gaoshiqiia sediminis gen. nov., sp. nov., isolated from coastal sediment.</title>
        <authorList>
            <person name="Yu W.X."/>
            <person name="Mu D.S."/>
            <person name="Du J.Z."/>
            <person name="Liang Y.Q."/>
        </authorList>
    </citation>
    <scope>NUCLEOTIDE SEQUENCE</scope>
    <source>
        <strain evidence="9">A06</strain>
    </source>
</reference>
<evidence type="ECO:0000256" key="5">
    <source>
        <dbReference type="ARBA" id="ARBA00023136"/>
    </source>
</evidence>
<dbReference type="InterPro" id="IPR023996">
    <property type="entry name" value="TonB-dep_OMP_SusC/RagA"/>
</dbReference>
<dbReference type="EMBL" id="JAPAAF010000025">
    <property type="protein sequence ID" value="MCW0483936.1"/>
    <property type="molecule type" value="Genomic_DNA"/>
</dbReference>
<dbReference type="InterPro" id="IPR023997">
    <property type="entry name" value="TonB-dep_OMP_SusC/RagA_CS"/>
</dbReference>
<dbReference type="Gene3D" id="2.40.170.20">
    <property type="entry name" value="TonB-dependent receptor, beta-barrel domain"/>
    <property type="match status" value="1"/>
</dbReference>
<dbReference type="InterPro" id="IPR036942">
    <property type="entry name" value="Beta-barrel_TonB_sf"/>
</dbReference>
<sequence length="1092" mass="122650">MKLTIIFLMIGIVAFSSESYSQSQRLNLDMKNAQIVDVLNAIEQQSEFYFFFKNDEISGVQKVNAQFQNETIDKILSQILNNTGLSYKIVDRYIVISPSTDSTGSQQIDIQKVLGKVTDTSGAPIPGVAVLVKGTTQGTITDADGNYTLSNVRGDASLVFSFVGMKAQEIPVAGKNTLNVILEAETIGIEEVVAIGYGTMRKSDLTGSVSQIGESSVIQRSTTSLTDALQGASAGLNVGQVNTVGGQPSITIRGRTSISGVQNPLIVLDGVIFRGRLIDINPNDISTIDVLKDASSTAIYGSQATNGVIIVTTKTAKASKKPIINYTCSYSFQEPSKNFETESPEEFLQRVEAAYFFDSRTEESGYLEPNGTWDITTIFPTPEQLDAYSNNKPTDWYNLLTNDNMFAFTHNLSMANRNETSGYFISMGYTEQQGYMVNDDYNRWNARINIDNSLTDWMKIGVQSFFTSSDYSGLNIAPSQIYNHAPFAPAYNEDGSYVTSPNSTTINPLYVMEADNLDKNINLFGNIYADINIPFIKGLSFRTNFGTNYYTTSDYTFQTYADSFIGRGAKSEGRRTEWSNDNILTYKRSFNEKHDVNIMAGYGREKREYTSTTATATGFNSHVLGYNNLQAGTAELQTAASDAWLESSLYYMGRIHYRYDDKYLFTGTIRRDGFSGFSEKHKYGVFPSVALAWDASKETFLKDNLLREFDQFKIRVSYGANGNRTIGRYQTLAKVGDGYRYVDADGVSLYAKDIATLASPNLKWETTTGINFGLDYSVLNSRLSGSIEYYSNNTTDLLYNVDIPGISRFQTFPDNLGKLHNNGIELAVSSVNINKSDFKWTSQFNFSRVRDELKELLGFDNDGDGKEDDLVSEGLFIGESLGTIYTYYTNGDIWQFGDEIPATADVGSYKIEDFKEDGVIDPDDRKIIGYNEPSYRFSIGNDFTYKNWELSIFINSVQGSDKYYLGQDEFDFIYPNSTAWNRDLFPRNMDFWLPENPDARYERLGVEIAGGIKAWHYIPRSFIRLQDVNLAYDFKSNFLNKYHIQSLRLYFHGKNLYTWTKWPGWDPETGEGITRSGRPVTRSFTFGIDVKF</sequence>
<dbReference type="SUPFAM" id="SSF49464">
    <property type="entry name" value="Carboxypeptidase regulatory domain-like"/>
    <property type="match status" value="1"/>
</dbReference>
<dbReference type="Gene3D" id="2.170.130.10">
    <property type="entry name" value="TonB-dependent receptor, plug domain"/>
    <property type="match status" value="1"/>
</dbReference>
<keyword evidence="5 7" id="KW-0472">Membrane</keyword>
<dbReference type="SUPFAM" id="SSF56935">
    <property type="entry name" value="Porins"/>
    <property type="match status" value="1"/>
</dbReference>
<evidence type="ECO:0000313" key="10">
    <source>
        <dbReference type="Proteomes" id="UP001163821"/>
    </source>
</evidence>
<evidence type="ECO:0000256" key="7">
    <source>
        <dbReference type="PROSITE-ProRule" id="PRU01360"/>
    </source>
</evidence>
<keyword evidence="9" id="KW-0675">Receptor</keyword>
<dbReference type="Gene3D" id="3.55.50.30">
    <property type="match status" value="1"/>
</dbReference>
<keyword evidence="10" id="KW-1185">Reference proteome</keyword>
<dbReference type="InterPro" id="IPR012910">
    <property type="entry name" value="Plug_dom"/>
</dbReference>
<evidence type="ECO:0000313" key="9">
    <source>
        <dbReference type="EMBL" id="MCW0483936.1"/>
    </source>
</evidence>
<dbReference type="Pfam" id="PF13715">
    <property type="entry name" value="CarbopepD_reg_2"/>
    <property type="match status" value="1"/>
</dbReference>
<comment type="caution">
    <text evidence="9">The sequence shown here is derived from an EMBL/GenBank/DDBJ whole genome shotgun (WGS) entry which is preliminary data.</text>
</comment>
<dbReference type="Pfam" id="PF07660">
    <property type="entry name" value="STN"/>
    <property type="match status" value="1"/>
</dbReference>
<feature type="domain" description="Secretin/TonB short N-terminal" evidence="8">
    <location>
        <begin position="48"/>
        <end position="99"/>
    </location>
</feature>
<keyword evidence="3 7" id="KW-1134">Transmembrane beta strand</keyword>
<dbReference type="NCBIfam" id="TIGR04056">
    <property type="entry name" value="OMP_RagA_SusC"/>
    <property type="match status" value="1"/>
</dbReference>